<dbReference type="InterPro" id="IPR045518">
    <property type="entry name" value="2EXR"/>
</dbReference>
<evidence type="ECO:0000313" key="3">
    <source>
        <dbReference type="Proteomes" id="UP000235786"/>
    </source>
</evidence>
<dbReference type="STRING" id="1149755.A0A2J6S4U6"/>
<accession>A0A2J6S4U6</accession>
<name>A0A2J6S4U6_HYAVF</name>
<evidence type="ECO:0000313" key="2">
    <source>
        <dbReference type="EMBL" id="PMD45792.1"/>
    </source>
</evidence>
<protein>
    <recommendedName>
        <fullName evidence="1">2EXR domain-containing protein</fullName>
    </recommendedName>
</protein>
<proteinExistence type="predicted"/>
<feature type="domain" description="2EXR" evidence="1">
    <location>
        <begin position="18"/>
        <end position="112"/>
    </location>
</feature>
<dbReference type="Proteomes" id="UP000235786">
    <property type="component" value="Unassembled WGS sequence"/>
</dbReference>
<keyword evidence="3" id="KW-1185">Reference proteome</keyword>
<dbReference type="PANTHER" id="PTHR35910">
    <property type="entry name" value="2EXR DOMAIN-CONTAINING PROTEIN"/>
    <property type="match status" value="1"/>
</dbReference>
<organism evidence="2 3">
    <name type="scientific">Hyaloscypha variabilis (strain UAMH 11265 / GT02V1 / F)</name>
    <name type="common">Meliniomyces variabilis</name>
    <dbReference type="NCBI Taxonomy" id="1149755"/>
    <lineage>
        <taxon>Eukaryota</taxon>
        <taxon>Fungi</taxon>
        <taxon>Dikarya</taxon>
        <taxon>Ascomycota</taxon>
        <taxon>Pezizomycotina</taxon>
        <taxon>Leotiomycetes</taxon>
        <taxon>Helotiales</taxon>
        <taxon>Hyaloscyphaceae</taxon>
        <taxon>Hyaloscypha</taxon>
        <taxon>Hyaloscypha variabilis</taxon>
    </lineage>
</organism>
<dbReference type="AlphaFoldDB" id="A0A2J6S4U6"/>
<gene>
    <name evidence="2" type="ORF">L207DRAFT_617601</name>
</gene>
<evidence type="ECO:0000259" key="1">
    <source>
        <dbReference type="Pfam" id="PF20150"/>
    </source>
</evidence>
<reference evidence="2 3" key="1">
    <citation type="submission" date="2016-04" db="EMBL/GenBank/DDBJ databases">
        <title>A degradative enzymes factory behind the ericoid mycorrhizal symbiosis.</title>
        <authorList>
            <consortium name="DOE Joint Genome Institute"/>
            <person name="Martino E."/>
            <person name="Morin E."/>
            <person name="Grelet G."/>
            <person name="Kuo A."/>
            <person name="Kohler A."/>
            <person name="Daghino S."/>
            <person name="Barry K."/>
            <person name="Choi C."/>
            <person name="Cichocki N."/>
            <person name="Clum A."/>
            <person name="Copeland A."/>
            <person name="Hainaut M."/>
            <person name="Haridas S."/>
            <person name="Labutti K."/>
            <person name="Lindquist E."/>
            <person name="Lipzen A."/>
            <person name="Khouja H.-R."/>
            <person name="Murat C."/>
            <person name="Ohm R."/>
            <person name="Olson A."/>
            <person name="Spatafora J."/>
            <person name="Veneault-Fourrey C."/>
            <person name="Henrissat B."/>
            <person name="Grigoriev I."/>
            <person name="Martin F."/>
            <person name="Perotto S."/>
        </authorList>
    </citation>
    <scope>NUCLEOTIDE SEQUENCE [LARGE SCALE GENOMIC DNA]</scope>
    <source>
        <strain evidence="2 3">F</strain>
    </source>
</reference>
<sequence length="241" mass="27499">MPSTKSKVASSALVTSEFTLFPKLPKELRDHIWDSALPGPRILKVWREYSVLVRRGRQWARLPCDIDDSRIATPLLHVSQEARAAALRRYEPAFNHLLVGGPAYFDFKRDSLLFGTYSSFQWFSGDPLMIHVPPQAAVHEWQAKIRSIGVAGAQFEREAQDFVLECPLLVKLIVELPRLNEGTWTLGIAGELNAIIQRLVKAWKERLQTGDDEMLPVLQFPLHTSVERYLRESIDLKNQDV</sequence>
<dbReference type="Pfam" id="PF20150">
    <property type="entry name" value="2EXR"/>
    <property type="match status" value="1"/>
</dbReference>
<dbReference type="EMBL" id="KZ613940">
    <property type="protein sequence ID" value="PMD45792.1"/>
    <property type="molecule type" value="Genomic_DNA"/>
</dbReference>
<dbReference type="OrthoDB" id="4737394at2759"/>
<dbReference type="PANTHER" id="PTHR35910:SF6">
    <property type="entry name" value="2EXR DOMAIN-CONTAINING PROTEIN"/>
    <property type="match status" value="1"/>
</dbReference>